<dbReference type="EMBL" id="CP074572">
    <property type="protein sequence ID" value="QVK24130.1"/>
    <property type="molecule type" value="Genomic_DNA"/>
</dbReference>
<protein>
    <submittedName>
        <fullName evidence="1">Uncharacterized protein</fullName>
    </submittedName>
</protein>
<dbReference type="Proteomes" id="UP000676428">
    <property type="component" value="Chromosome"/>
</dbReference>
<reference evidence="1 2" key="1">
    <citation type="journal article" date="2012" name="Int. J. Syst. Evol. Microbiol.">
        <title>Shewanella dokdonensis sp. nov., isolated from seawater.</title>
        <authorList>
            <person name="Sung H.R."/>
            <person name="Yoon J.H."/>
            <person name="Ghim S.Y."/>
        </authorList>
    </citation>
    <scope>NUCLEOTIDE SEQUENCE [LARGE SCALE GENOMIC DNA]</scope>
    <source>
        <strain evidence="1 2">DSM 23626</strain>
    </source>
</reference>
<evidence type="ECO:0000313" key="2">
    <source>
        <dbReference type="Proteomes" id="UP000676428"/>
    </source>
</evidence>
<accession>A0ABX8DHF9</accession>
<evidence type="ECO:0000313" key="1">
    <source>
        <dbReference type="EMBL" id="QVK24130.1"/>
    </source>
</evidence>
<keyword evidence="2" id="KW-1185">Reference proteome</keyword>
<name>A0ABX8DHF9_9GAMM</name>
<organism evidence="1 2">
    <name type="scientific">Shewanella dokdonensis</name>
    <dbReference type="NCBI Taxonomy" id="712036"/>
    <lineage>
        <taxon>Bacteria</taxon>
        <taxon>Pseudomonadati</taxon>
        <taxon>Pseudomonadota</taxon>
        <taxon>Gammaproteobacteria</taxon>
        <taxon>Alteromonadales</taxon>
        <taxon>Shewanellaceae</taxon>
        <taxon>Shewanella</taxon>
    </lineage>
</organism>
<proteinExistence type="predicted"/>
<gene>
    <name evidence="1" type="ORF">KHX94_05945</name>
</gene>
<dbReference type="RefSeq" id="WP_213682743.1">
    <property type="nucleotide sequence ID" value="NZ_CP074572.1"/>
</dbReference>
<sequence>MSISEAVSQQWQKAELAELIQKRLCSVPEVQQLLVGATSLQTVCNLAVTLAFTEQLWTKDDWDDNQLVGVFFCAFRLLFVKATQQQLTQAEDLIISFSRRLATWLAGDSLDALAYKQVTLMQHSAAQLNESRRQQRHANRNMR</sequence>